<feature type="transmembrane region" description="Helical" evidence="1">
    <location>
        <begin position="34"/>
        <end position="58"/>
    </location>
</feature>
<dbReference type="Proteomes" id="UP000031526">
    <property type="component" value="Chromosome"/>
</dbReference>
<reference evidence="3 5" key="3">
    <citation type="submission" date="2017-09" db="EMBL/GenBank/DDBJ databases">
        <title>Streptomyces genome completion.</title>
        <authorList>
            <person name="Lee N."/>
            <person name="Cho B.-K."/>
        </authorList>
    </citation>
    <scope>NUCLEOTIDE SEQUENCE [LARGE SCALE GENOMIC DNA]</scope>
    <source>
        <strain evidence="3 5">ATCC 14899</strain>
    </source>
</reference>
<feature type="transmembrane region" description="Helical" evidence="1">
    <location>
        <begin position="158"/>
        <end position="180"/>
    </location>
</feature>
<dbReference type="PANTHER" id="PTHR42305:SF1">
    <property type="entry name" value="MEMBRANE PROTEIN RV1733C-RELATED"/>
    <property type="match status" value="1"/>
</dbReference>
<dbReference type="EMBL" id="CP009313">
    <property type="protein sequence ID" value="AJE44049.1"/>
    <property type="molecule type" value="Genomic_DNA"/>
</dbReference>
<sequence length="207" mass="22704">MASEIPPAQPPPEEPRRVLLWRWRRSPLRRSGDLVRAWLGLGLLLTLLGAVPTAVLLAGKAAHRHLHQTAEQAALSGHHTDAVLLHDALRHPEPGSAEANATRYPAKVRFMDPGGQTRTGEAHVEPGISSGSTVRVWVDAHGEITDPPLTGEQIRTHALGWATLAGMAVTLFGALFYGVCRRRLERRNLRAWDAEWAETAPRWTAST</sequence>
<dbReference type="Proteomes" id="UP000325763">
    <property type="component" value="Chromosome"/>
</dbReference>
<dbReference type="EMBL" id="CP023747">
    <property type="protein sequence ID" value="QEV42539.1"/>
    <property type="molecule type" value="Genomic_DNA"/>
</dbReference>
<reference evidence="4" key="1">
    <citation type="submission" date="2014-09" db="EMBL/GenBank/DDBJ databases">
        <title>Sequence of the Streptomyces nodosus genome.</title>
        <authorList>
            <person name="Sweeney P."/>
            <person name="Stephens N."/>
            <person name="Murphy C."/>
            <person name="Caffrey P."/>
        </authorList>
    </citation>
    <scope>NUCLEOTIDE SEQUENCE [LARGE SCALE GENOMIC DNA]</scope>
    <source>
        <strain evidence="4">ATCC 14899</strain>
    </source>
</reference>
<organism evidence="2 4">
    <name type="scientific">Streptomyces nodosus</name>
    <dbReference type="NCBI Taxonomy" id="40318"/>
    <lineage>
        <taxon>Bacteria</taxon>
        <taxon>Bacillati</taxon>
        <taxon>Actinomycetota</taxon>
        <taxon>Actinomycetes</taxon>
        <taxon>Kitasatosporales</taxon>
        <taxon>Streptomycetaceae</taxon>
        <taxon>Streptomyces</taxon>
    </lineage>
</organism>
<keyword evidence="4" id="KW-1185">Reference proteome</keyword>
<keyword evidence="1" id="KW-0472">Membrane</keyword>
<evidence type="ECO:0000313" key="2">
    <source>
        <dbReference type="EMBL" id="AJE44049.1"/>
    </source>
</evidence>
<keyword evidence="1" id="KW-1133">Transmembrane helix</keyword>
<dbReference type="RefSeq" id="WP_043446774.1">
    <property type="nucleotide sequence ID" value="NZ_CP009313.1"/>
</dbReference>
<name>A0A0B5DLH7_9ACTN</name>
<evidence type="ECO:0000313" key="3">
    <source>
        <dbReference type="EMBL" id="QEV42539.1"/>
    </source>
</evidence>
<dbReference type="OrthoDB" id="4322330at2"/>
<evidence type="ECO:0000256" key="1">
    <source>
        <dbReference type="SAM" id="Phobius"/>
    </source>
</evidence>
<reference evidence="2 4" key="2">
    <citation type="journal article" date="2016" name="Appl. Microbiol. Biotechnol.">
        <title>Exploiting the genome sequence of Streptomyces nodosus for enhanced antibiotic production.</title>
        <authorList>
            <person name="Sweeney P."/>
            <person name="Murphy C.D."/>
            <person name="Caffrey P."/>
        </authorList>
    </citation>
    <scope>NUCLEOTIDE SEQUENCE [LARGE SCALE GENOMIC DNA]</scope>
    <source>
        <strain evidence="2 4">ATCC 14899</strain>
    </source>
</reference>
<dbReference type="PANTHER" id="PTHR42305">
    <property type="entry name" value="MEMBRANE PROTEIN RV1733C-RELATED"/>
    <property type="match status" value="1"/>
</dbReference>
<evidence type="ECO:0000313" key="4">
    <source>
        <dbReference type="Proteomes" id="UP000031526"/>
    </source>
</evidence>
<dbReference type="InterPro" id="IPR039708">
    <property type="entry name" value="MT1774/Rv1733c-like"/>
</dbReference>
<accession>A0A0B5DLH7</accession>
<protein>
    <submittedName>
        <fullName evidence="2">Membrane protein</fullName>
    </submittedName>
</protein>
<gene>
    <name evidence="3" type="ORF">CP978_31960</name>
    <name evidence="2" type="ORF">SNOD_31670</name>
</gene>
<dbReference type="STRING" id="40318.SNOD_31670"/>
<dbReference type="HOGENOM" id="CLU_084215_2_1_11"/>
<keyword evidence="1" id="KW-0812">Transmembrane</keyword>
<dbReference type="AlphaFoldDB" id="A0A0B5DLH7"/>
<proteinExistence type="predicted"/>
<dbReference type="KEGG" id="snq:CP978_31960"/>
<evidence type="ECO:0000313" key="5">
    <source>
        <dbReference type="Proteomes" id="UP000325763"/>
    </source>
</evidence>